<feature type="coiled-coil region" evidence="1">
    <location>
        <begin position="194"/>
        <end position="221"/>
    </location>
</feature>
<dbReference type="PANTHER" id="PTHR32114">
    <property type="entry name" value="ABC TRANSPORTER ABCH.3"/>
    <property type="match status" value="1"/>
</dbReference>
<dbReference type="RefSeq" id="WP_282904392.1">
    <property type="nucleotide sequence ID" value="NZ_CP124855.1"/>
</dbReference>
<protein>
    <submittedName>
        <fullName evidence="3">AAA family ATPase</fullName>
    </submittedName>
</protein>
<dbReference type="Gene3D" id="3.40.50.300">
    <property type="entry name" value="P-loop containing nucleotide triphosphate hydrolases"/>
    <property type="match status" value="2"/>
</dbReference>
<dbReference type="Proteomes" id="UP001241656">
    <property type="component" value="Chromosome"/>
</dbReference>
<accession>A0ABY8RCR3</accession>
<feature type="domain" description="RecF/RecN/SMC N-terminal" evidence="2">
    <location>
        <begin position="3"/>
        <end position="612"/>
    </location>
</feature>
<dbReference type="PANTHER" id="PTHR32114:SF2">
    <property type="entry name" value="ABC TRANSPORTER ABCH.3"/>
    <property type="match status" value="1"/>
</dbReference>
<evidence type="ECO:0000259" key="2">
    <source>
        <dbReference type="Pfam" id="PF02463"/>
    </source>
</evidence>
<dbReference type="InterPro" id="IPR003395">
    <property type="entry name" value="RecF/RecN/SMC_N"/>
</dbReference>
<keyword evidence="1" id="KW-0175">Coiled coil</keyword>
<dbReference type="EMBL" id="CP124855">
    <property type="protein sequence ID" value="WHF50997.1"/>
    <property type="molecule type" value="Genomic_DNA"/>
</dbReference>
<dbReference type="Pfam" id="PF02463">
    <property type="entry name" value="SMC_N"/>
    <property type="match status" value="1"/>
</dbReference>
<keyword evidence="4" id="KW-1185">Reference proteome</keyword>
<name>A0ABY8RCR3_9FLAO</name>
<evidence type="ECO:0000256" key="1">
    <source>
        <dbReference type="SAM" id="Coils"/>
    </source>
</evidence>
<reference evidence="3 4" key="1">
    <citation type="submission" date="2023-05" db="EMBL/GenBank/DDBJ databases">
        <title>Genomic insight into Chryseobacterium sp. wdc7 isolated forest soil (Gotjawal).</title>
        <authorList>
            <person name="Park S.-J."/>
        </authorList>
    </citation>
    <scope>NUCLEOTIDE SEQUENCE [LARGE SCALE GENOMIC DNA]</scope>
    <source>
        <strain evidence="4">wdc7</strain>
    </source>
</reference>
<feature type="coiled-coil region" evidence="1">
    <location>
        <begin position="445"/>
        <end position="472"/>
    </location>
</feature>
<gene>
    <name evidence="3" type="ORF">QGN23_11220</name>
</gene>
<sequence length="800" mass="92774">MKINNLRLKGFRGVRRELNILLNGKSIVLYGDNGTGKSSITDSIEWFFSNKIDHLSSTEINLKSATRNYFAPEEERTEVEINFNNNSLDATKGFLSNDAPKFSKIDDDFKKFVNDSQKENFILRHRDLGNFILSPKGDKLKGLLDIIGFSEVTKKKELLGKVYRSINTEIKKENFENQINTQKSTLISKLSANVTSEANLVESVNEKIKNLKLEIKATSLADIDTVLEKLKKPHNENILREYEILNKAKTEIETIKSEKDFLNTTYTNYFNEFDLISKDVDGIMQTFLAELLDTGKTILKKYHKADSCPLCLQPKSNLELQAELEVRLLQIEEASKKKVKFDNARKLLESVSIERLDRLNIDYTKYFEDQKPIIDLENLKEKFKKFQENAKIRVVSNEKLLSLEGALFQDSDFEFVEMLALRIKQIDAIFKKDSSTQIFADISAAKDAFINIKKFEKAREQLENQRKSLELIYNHFIKVLKEGLENFINSFSAKINEYYQFMNPEEPFQNLRLKTIGDEDNLDGLTIEFNFKDKIISPPQALFSESHLNCFGISFFLASIDAFGKNSKFIVFDDVISSFDSTHRKRFSELLFEKSKQFQIILLTHEFEWFKNFVKPQAKGKGWLIKEIAWNDEDGTVLKLSSNGNEERINELLAEGNTDVVGNMMRIFCENKFKQIAHNLQAKFAFKYGDDNEHRMLDELFARIRSQINGQSPQLKRYATLFDRIQNSSLLTNSASHDNTLIFKIADLKAMWADFKEFINLFYCQEDDCKKQEVAMKFYDSVEKTIRCGCGKTKYEWKDK</sequence>
<organism evidence="3 4">
    <name type="scientific">Chryseobacterium gotjawalense</name>
    <dbReference type="NCBI Taxonomy" id="3042315"/>
    <lineage>
        <taxon>Bacteria</taxon>
        <taxon>Pseudomonadati</taxon>
        <taxon>Bacteroidota</taxon>
        <taxon>Flavobacteriia</taxon>
        <taxon>Flavobacteriales</taxon>
        <taxon>Weeksellaceae</taxon>
        <taxon>Chryseobacterium group</taxon>
        <taxon>Chryseobacterium</taxon>
    </lineage>
</organism>
<evidence type="ECO:0000313" key="3">
    <source>
        <dbReference type="EMBL" id="WHF50997.1"/>
    </source>
</evidence>
<proteinExistence type="predicted"/>
<dbReference type="InterPro" id="IPR027417">
    <property type="entry name" value="P-loop_NTPase"/>
</dbReference>
<dbReference type="SUPFAM" id="SSF52540">
    <property type="entry name" value="P-loop containing nucleoside triphosphate hydrolases"/>
    <property type="match status" value="1"/>
</dbReference>
<evidence type="ECO:0000313" key="4">
    <source>
        <dbReference type="Proteomes" id="UP001241656"/>
    </source>
</evidence>